<dbReference type="RefSeq" id="WP_331849017.1">
    <property type="nucleotide sequence ID" value="NZ_JAZHPZ010000020.1"/>
</dbReference>
<gene>
    <name evidence="1" type="ORF">V3851_24230</name>
</gene>
<reference evidence="1 2" key="1">
    <citation type="submission" date="2024-02" db="EMBL/GenBank/DDBJ databases">
        <title>A nitrogen-fixing paenibacillus bacterium.</title>
        <authorList>
            <person name="Zhang W.L."/>
            <person name="Chen S.F."/>
        </authorList>
    </citation>
    <scope>NUCLEOTIDE SEQUENCE [LARGE SCALE GENOMIC DNA]</scope>
    <source>
        <strain evidence="1 2">M1</strain>
    </source>
</reference>
<dbReference type="Proteomes" id="UP001306950">
    <property type="component" value="Unassembled WGS sequence"/>
</dbReference>
<evidence type="ECO:0000313" key="2">
    <source>
        <dbReference type="Proteomes" id="UP001306950"/>
    </source>
</evidence>
<proteinExistence type="predicted"/>
<name>A0ABU7VYQ1_9BACL</name>
<evidence type="ECO:0000313" key="1">
    <source>
        <dbReference type="EMBL" id="MEF2968899.1"/>
    </source>
</evidence>
<accession>A0ABU7VYQ1</accession>
<organism evidence="1 2">
    <name type="scientific">Paenibacillus haidiansis</name>
    <dbReference type="NCBI Taxonomy" id="1574488"/>
    <lineage>
        <taxon>Bacteria</taxon>
        <taxon>Bacillati</taxon>
        <taxon>Bacillota</taxon>
        <taxon>Bacilli</taxon>
        <taxon>Bacillales</taxon>
        <taxon>Paenibacillaceae</taxon>
        <taxon>Paenibacillus</taxon>
    </lineage>
</organism>
<dbReference type="EMBL" id="JAZHPZ010000020">
    <property type="protein sequence ID" value="MEF2968899.1"/>
    <property type="molecule type" value="Genomic_DNA"/>
</dbReference>
<comment type="caution">
    <text evidence="1">The sequence shown here is derived from an EMBL/GenBank/DDBJ whole genome shotgun (WGS) entry which is preliminary data.</text>
</comment>
<sequence length="57" mass="6335">MILMRQSTKSRVWQSLPLLSPGGRGEAQALARTEQADEIQAIREIRPSGEYNPRPGS</sequence>
<protein>
    <submittedName>
        <fullName evidence="1">Uncharacterized protein</fullName>
    </submittedName>
</protein>
<keyword evidence="2" id="KW-1185">Reference proteome</keyword>